<dbReference type="GO" id="GO:0005524">
    <property type="term" value="F:ATP binding"/>
    <property type="evidence" value="ECO:0007669"/>
    <property type="project" value="UniProtKB-KW"/>
</dbReference>
<dbReference type="Gene3D" id="3.40.50.300">
    <property type="entry name" value="P-loop containing nucleotide triphosphate hydrolases"/>
    <property type="match status" value="1"/>
</dbReference>
<comment type="similarity">
    <text evidence="1">Belongs to the ABC transporter superfamily.</text>
</comment>
<dbReference type="InterPro" id="IPR017871">
    <property type="entry name" value="ABC_transporter-like_CS"/>
</dbReference>
<dbReference type="GO" id="GO:0098796">
    <property type="term" value="C:membrane protein complex"/>
    <property type="evidence" value="ECO:0007669"/>
    <property type="project" value="UniProtKB-ARBA"/>
</dbReference>
<evidence type="ECO:0000256" key="1">
    <source>
        <dbReference type="ARBA" id="ARBA00005417"/>
    </source>
</evidence>
<dbReference type="GO" id="GO:0016887">
    <property type="term" value="F:ATP hydrolysis activity"/>
    <property type="evidence" value="ECO:0007669"/>
    <property type="project" value="InterPro"/>
</dbReference>
<feature type="domain" description="ABC transporter" evidence="5">
    <location>
        <begin position="3"/>
        <end position="226"/>
    </location>
</feature>
<evidence type="ECO:0000259" key="5">
    <source>
        <dbReference type="PROSITE" id="PS50893"/>
    </source>
</evidence>
<gene>
    <name evidence="6" type="ORF">ENL96_00745</name>
</gene>
<dbReference type="PANTHER" id="PTHR42798">
    <property type="entry name" value="LIPOPROTEIN-RELEASING SYSTEM ATP-BINDING PROTEIN LOLD"/>
    <property type="match status" value="1"/>
</dbReference>
<dbReference type="PROSITE" id="PS00211">
    <property type="entry name" value="ABC_TRANSPORTER_1"/>
    <property type="match status" value="1"/>
</dbReference>
<dbReference type="GO" id="GO:0022857">
    <property type="term" value="F:transmembrane transporter activity"/>
    <property type="evidence" value="ECO:0007669"/>
    <property type="project" value="UniProtKB-ARBA"/>
</dbReference>
<evidence type="ECO:0000256" key="2">
    <source>
        <dbReference type="ARBA" id="ARBA00022448"/>
    </source>
</evidence>
<dbReference type="Pfam" id="PF00005">
    <property type="entry name" value="ABC_tran"/>
    <property type="match status" value="1"/>
</dbReference>
<keyword evidence="4 6" id="KW-0067">ATP-binding</keyword>
<dbReference type="InterPro" id="IPR003439">
    <property type="entry name" value="ABC_transporter-like_ATP-bd"/>
</dbReference>
<dbReference type="InterPro" id="IPR003593">
    <property type="entry name" value="AAA+_ATPase"/>
</dbReference>
<keyword evidence="2" id="KW-0813">Transport</keyword>
<dbReference type="PANTHER" id="PTHR42798:SF6">
    <property type="entry name" value="CELL DIVISION ATP-BINDING PROTEIN FTSE"/>
    <property type="match status" value="1"/>
</dbReference>
<dbReference type="EMBL" id="DRVY01000021">
    <property type="protein sequence ID" value="HHR92027.1"/>
    <property type="molecule type" value="Genomic_DNA"/>
</dbReference>
<proteinExistence type="inferred from homology"/>
<dbReference type="InterPro" id="IPR027417">
    <property type="entry name" value="P-loop_NTPase"/>
</dbReference>
<organism evidence="6">
    <name type="scientific">candidate division CPR3 bacterium</name>
    <dbReference type="NCBI Taxonomy" id="2268181"/>
    <lineage>
        <taxon>Bacteria</taxon>
        <taxon>Bacteria division CPR3</taxon>
    </lineage>
</organism>
<dbReference type="SMART" id="SM00382">
    <property type="entry name" value="AAA"/>
    <property type="match status" value="1"/>
</dbReference>
<name>A0A7C5UVE9_UNCC3</name>
<protein>
    <submittedName>
        <fullName evidence="6">ABC transporter ATP-binding protein</fullName>
    </submittedName>
</protein>
<dbReference type="InterPro" id="IPR017911">
    <property type="entry name" value="MacB-like_ATP-bd"/>
</dbReference>
<evidence type="ECO:0000256" key="3">
    <source>
        <dbReference type="ARBA" id="ARBA00022741"/>
    </source>
</evidence>
<dbReference type="CDD" id="cd03255">
    <property type="entry name" value="ABC_MJ0796_LolCDE_FtsE"/>
    <property type="match status" value="1"/>
</dbReference>
<reference evidence="6" key="1">
    <citation type="journal article" date="2020" name="mSystems">
        <title>Genome- and Community-Level Interaction Insights into Carbon Utilization and Element Cycling Functions of Hydrothermarchaeota in Hydrothermal Sediment.</title>
        <authorList>
            <person name="Zhou Z."/>
            <person name="Liu Y."/>
            <person name="Xu W."/>
            <person name="Pan J."/>
            <person name="Luo Z.H."/>
            <person name="Li M."/>
        </authorList>
    </citation>
    <scope>NUCLEOTIDE SEQUENCE [LARGE SCALE GENOMIC DNA]</scope>
    <source>
        <strain evidence="6">SpSt-1042</strain>
    </source>
</reference>
<evidence type="ECO:0000256" key="4">
    <source>
        <dbReference type="ARBA" id="ARBA00022840"/>
    </source>
</evidence>
<accession>A0A7C5UVE9</accession>
<dbReference type="PROSITE" id="PS50893">
    <property type="entry name" value="ABC_TRANSPORTER_2"/>
    <property type="match status" value="1"/>
</dbReference>
<comment type="caution">
    <text evidence="6">The sequence shown here is derived from an EMBL/GenBank/DDBJ whole genome shotgun (WGS) entry which is preliminary data.</text>
</comment>
<dbReference type="AlphaFoldDB" id="A0A7C5UVE9"/>
<evidence type="ECO:0000313" key="6">
    <source>
        <dbReference type="EMBL" id="HHR92027.1"/>
    </source>
</evidence>
<dbReference type="FunFam" id="3.40.50.300:FF:000032">
    <property type="entry name" value="Export ABC transporter ATP-binding protein"/>
    <property type="match status" value="1"/>
</dbReference>
<dbReference type="SUPFAM" id="SSF52540">
    <property type="entry name" value="P-loop containing nucleoside triphosphate hydrolases"/>
    <property type="match status" value="1"/>
</dbReference>
<keyword evidence="3" id="KW-0547">Nucleotide-binding</keyword>
<sequence length="226" mass="24907">MLIDIIDVYKKYTLNKHEVNALNGVSLKIKEGEFVIVFGPSGSGKSTLLSIIGALDKPTSGEVFIDGENISRMSDKKAARFRRSNIGFVFQAFNLLPFLTAEENVALPLLFSGIGKVEAIKLAREVLESLDMGERARHKPSELSGGEAQRVAIARAVVCKPKIILADEPTGNLDSKTAVSVMNLLRQLNKKGHTVIVVTHERSFLKFGNRIVHILDGKIRSDERRI</sequence>